<feature type="compositionally biased region" description="Low complexity" evidence="1">
    <location>
        <begin position="30"/>
        <end position="54"/>
    </location>
</feature>
<protein>
    <submittedName>
        <fullName evidence="2">Uncharacterized protein</fullName>
    </submittedName>
</protein>
<feature type="compositionally biased region" description="Low complexity" evidence="1">
    <location>
        <begin position="175"/>
        <end position="190"/>
    </location>
</feature>
<evidence type="ECO:0000313" key="3">
    <source>
        <dbReference type="Proteomes" id="UP000777482"/>
    </source>
</evidence>
<keyword evidence="3" id="KW-1185">Reference proteome</keyword>
<feature type="compositionally biased region" description="Gly residues" evidence="1">
    <location>
        <begin position="191"/>
        <end position="201"/>
    </location>
</feature>
<feature type="region of interest" description="Disordered" evidence="1">
    <location>
        <begin position="241"/>
        <end position="308"/>
    </location>
</feature>
<sequence length="308" mass="31479">MLVAHSPSSPSSGSPFFSRDYAVRGVTSTSAASSPSASPPAVAANTASSPPAAARRPDIPRRPSALRNKSSDHILVHAKLRFGSSSGGARSSGSGESASGARSAGLLDPGEPTWDDKTPRASFALAPGSSPDALPSKSAAVGEGHPRVSPPPPPPALQRRPSLAPLTMTSPESEGASLQRSLSTSSNGSGVSSGGSGGGGSLLARRRSSRSASRPEILAPLLTDLSLDNLPKLDDTVRPEVIGVSSHAETPSSETVSPVDPEDQKRLSRPSLVEHSFRSTRENVSTPFPRLREDYIGDAADGSADEAA</sequence>
<accession>A0A9P6W1A2</accession>
<gene>
    <name evidence="2" type="ORF">C6P46_005200</name>
</gene>
<feature type="region of interest" description="Disordered" evidence="1">
    <location>
        <begin position="25"/>
        <end position="216"/>
    </location>
</feature>
<dbReference type="OrthoDB" id="2537073at2759"/>
<dbReference type="AlphaFoldDB" id="A0A9P6W1A2"/>
<organism evidence="2 3">
    <name type="scientific">Rhodotorula mucilaginosa</name>
    <name type="common">Yeast</name>
    <name type="synonym">Rhodotorula rubra</name>
    <dbReference type="NCBI Taxonomy" id="5537"/>
    <lineage>
        <taxon>Eukaryota</taxon>
        <taxon>Fungi</taxon>
        <taxon>Dikarya</taxon>
        <taxon>Basidiomycota</taxon>
        <taxon>Pucciniomycotina</taxon>
        <taxon>Microbotryomycetes</taxon>
        <taxon>Sporidiobolales</taxon>
        <taxon>Sporidiobolaceae</taxon>
        <taxon>Rhodotorula</taxon>
    </lineage>
</organism>
<feature type="compositionally biased region" description="Polar residues" evidence="1">
    <location>
        <begin position="247"/>
        <end position="256"/>
    </location>
</feature>
<feature type="compositionally biased region" description="Low complexity" evidence="1">
    <location>
        <begin position="157"/>
        <end position="166"/>
    </location>
</feature>
<evidence type="ECO:0000313" key="2">
    <source>
        <dbReference type="EMBL" id="KAG0659421.1"/>
    </source>
</evidence>
<feature type="compositionally biased region" description="Low complexity" evidence="1">
    <location>
        <begin position="83"/>
        <end position="105"/>
    </location>
</feature>
<proteinExistence type="predicted"/>
<name>A0A9P6W1A2_RHOMI</name>
<comment type="caution">
    <text evidence="2">The sequence shown here is derived from an EMBL/GenBank/DDBJ whole genome shotgun (WGS) entry which is preliminary data.</text>
</comment>
<dbReference type="Proteomes" id="UP000777482">
    <property type="component" value="Unassembled WGS sequence"/>
</dbReference>
<dbReference type="EMBL" id="PUHQ01000054">
    <property type="protein sequence ID" value="KAG0659421.1"/>
    <property type="molecule type" value="Genomic_DNA"/>
</dbReference>
<evidence type="ECO:0000256" key="1">
    <source>
        <dbReference type="SAM" id="MobiDB-lite"/>
    </source>
</evidence>
<reference evidence="2 3" key="1">
    <citation type="submission" date="2020-11" db="EMBL/GenBank/DDBJ databases">
        <title>Kefir isolates.</title>
        <authorList>
            <person name="Marcisauskas S."/>
            <person name="Kim Y."/>
            <person name="Blasche S."/>
        </authorList>
    </citation>
    <scope>NUCLEOTIDE SEQUENCE [LARGE SCALE GENOMIC DNA]</scope>
    <source>
        <strain evidence="2 3">KR</strain>
    </source>
</reference>